<dbReference type="PROSITE" id="PS50093">
    <property type="entry name" value="PKD"/>
    <property type="match status" value="1"/>
</dbReference>
<evidence type="ECO:0000259" key="2">
    <source>
        <dbReference type="PROSITE" id="PS50093"/>
    </source>
</evidence>
<dbReference type="CDD" id="cd04084">
    <property type="entry name" value="CBM6_xylanase-like"/>
    <property type="match status" value="1"/>
</dbReference>
<sequence>MSRSTAVRYDTHTTVRHSFTSTLRSIQLLSITTRSIMCTPSPLIRVLALLSAVLWAYPSYGHETDLHILVFSRTTGYRHPSIADGIDMFDRLAAERGFTVRFTEDARMFAADTLSRYDVVVFLSTTGNVLDAAQQHAFENYIRDGGGYLGIHAASDTEYDWPWYGRLVGTYFSHHPEIQQAEVLVEDNLHSSTSHLPRRWKRNDEWYNFRSNPRGQVHVLASLNERSYQGGSMGYDHPLSWCHHVDGGRSWYTAMGHTSESYREADFVEHVYNGLVWAAGNDRSDATATVHATYAKTVLADNLDQPVQIEALSDTEFLILHRNGKLVHMDSRTGTMTTVANAGIPIAGENGALGMVLGHDYRTNGTLFLLHADPVVGQYSIIRSVYDAGIRKLRSADTILRIPFDGGVCCHSGGDMAMAPDGTLFISLGDNTVPFSSGGFAPVDSAAGRAQYDAQRTSANTNSLSGKVLRIRPTDTGYEIPEGNLFPPGTAGTRPEIYAMGLRNPFRMTLDPTNGSLWVADVGPDAAKDDPKHGPMGYDEINHTAHAANFGWPYFVGANRGYLFSGGRKDTASPVNTSPNNTGLTTLPPAVAAAVWYAYSPAYVSDDFGTGGRCVAVGIIPHASEGTTSRYALQPFFHTTLLAYDFVRCNLRAVILDDDRNILKVIPIYDDKDSVGIIDITTTPNGELYALGWRDKTGRTASGSLFRLTSLHNTVGPLQARITASVTDGKLPLDVTFIGTRSTGSIARYEWDFDGDGSTDDTRPDPTHTFTKAGLYSPVLRVVDDSGNVATATMEIVAGNTAPTIWFVSPMEGEVVGLSDRIDYRVEAIDPDALPIRDEDIVVQFSLGHDDHAHPLDLTYGPAGTLHPPDIEGHGENANIYGVVTARVSDSSIGEAPSLSARTGVVLRPPMVQVEHADVLNGIVLEECMDTGGGLNAGFIDQHDYFVISPLNLHGVTAIDLRYATVTGGYLDIHADNLGGERLARIDLTGVTGGYQNWHTVRTAIPRTSTTHSYFFVASSDRGDQGLFNINWLRFVKDGDAASNPEPRDPHTSFDIYPNPVSSALHISLPAGEPGTYMLVDVLGRVVGEGSFSSPIDVSRFPDGIYRVHIRTFGGTVSTSVTVMH</sequence>
<keyword evidence="1" id="KW-0732">Signal</keyword>
<dbReference type="InterPro" id="IPR029062">
    <property type="entry name" value="Class_I_gatase-like"/>
</dbReference>
<dbReference type="Pfam" id="PF18962">
    <property type="entry name" value="Por_Secre_tail"/>
    <property type="match status" value="1"/>
</dbReference>
<dbReference type="Gene3D" id="2.60.40.10">
    <property type="entry name" value="Immunoglobulins"/>
    <property type="match status" value="1"/>
</dbReference>
<dbReference type="Gene3D" id="2.60.120.260">
    <property type="entry name" value="Galactose-binding domain-like"/>
    <property type="match status" value="1"/>
</dbReference>
<dbReference type="InterPro" id="IPR022409">
    <property type="entry name" value="PKD/Chitinase_dom"/>
</dbReference>
<organism evidence="4 5">
    <name type="scientific">Candidatus Kapaibacterium thiocyanatum</name>
    <dbReference type="NCBI Taxonomy" id="1895771"/>
    <lineage>
        <taxon>Bacteria</taxon>
        <taxon>Pseudomonadati</taxon>
        <taxon>Candidatus Kapaibacteriota</taxon>
        <taxon>Candidatus Kapaibacteriia</taxon>
        <taxon>Candidatus Kapaibacteriales</taxon>
        <taxon>Candidatus Kapaibacteriaceae</taxon>
        <taxon>Candidatus Kapaibacterium</taxon>
    </lineage>
</organism>
<evidence type="ECO:0000259" key="3">
    <source>
        <dbReference type="PROSITE" id="PS51175"/>
    </source>
</evidence>
<proteinExistence type="predicted"/>
<dbReference type="InterPro" id="IPR029010">
    <property type="entry name" value="ThuA-like"/>
</dbReference>
<dbReference type="InterPro" id="IPR011041">
    <property type="entry name" value="Quinoprot_gluc/sorb_DH_b-prop"/>
</dbReference>
<dbReference type="InterPro" id="IPR013783">
    <property type="entry name" value="Ig-like_fold"/>
</dbReference>
<dbReference type="SMART" id="SM00606">
    <property type="entry name" value="CBD_IV"/>
    <property type="match status" value="1"/>
</dbReference>
<name>A0A1M3KX43_9BACT</name>
<dbReference type="InterPro" id="IPR011042">
    <property type="entry name" value="6-blade_b-propeller_TolB-like"/>
</dbReference>
<dbReference type="InterPro" id="IPR035986">
    <property type="entry name" value="PKD_dom_sf"/>
</dbReference>
<reference evidence="4 5" key="1">
    <citation type="submission" date="2016-09" db="EMBL/GenBank/DDBJ databases">
        <title>Genome-resolved meta-omics ties microbial dynamics to process performance in biotechnology for thiocyanate degradation.</title>
        <authorList>
            <person name="Kantor R.S."/>
            <person name="Huddy R.J."/>
            <person name="Iyer R."/>
            <person name="Thomas B.C."/>
            <person name="Brown C.T."/>
            <person name="Anantharaman K."/>
            <person name="Tringe S."/>
            <person name="Hettich R.L."/>
            <person name="Harrison S.T."/>
            <person name="Banfield J.F."/>
        </authorList>
    </citation>
    <scope>NUCLEOTIDE SEQUENCE [LARGE SCALE GENOMIC DNA]</scope>
    <source>
        <strain evidence="4">59-99</strain>
    </source>
</reference>
<protein>
    <recommendedName>
        <fullName evidence="6">PKD domain-containing protein</fullName>
    </recommendedName>
</protein>
<dbReference type="SUPFAM" id="SSF50952">
    <property type="entry name" value="Soluble quinoprotein glucose dehydrogenase"/>
    <property type="match status" value="1"/>
</dbReference>
<dbReference type="STRING" id="1895771.BGO89_10710"/>
<dbReference type="InterPro" id="IPR012938">
    <property type="entry name" value="Glc/Sorbosone_DH"/>
</dbReference>
<dbReference type="InterPro" id="IPR008979">
    <property type="entry name" value="Galactose-bd-like_sf"/>
</dbReference>
<dbReference type="InterPro" id="IPR026444">
    <property type="entry name" value="Secre_tail"/>
</dbReference>
<dbReference type="NCBIfam" id="TIGR04183">
    <property type="entry name" value="Por_Secre_tail"/>
    <property type="match status" value="1"/>
</dbReference>
<dbReference type="EMBL" id="MKVH01000024">
    <property type="protein sequence ID" value="OJX56982.1"/>
    <property type="molecule type" value="Genomic_DNA"/>
</dbReference>
<dbReference type="Pfam" id="PF06283">
    <property type="entry name" value="ThuA"/>
    <property type="match status" value="1"/>
</dbReference>
<evidence type="ECO:0000313" key="4">
    <source>
        <dbReference type="EMBL" id="OJX56982.1"/>
    </source>
</evidence>
<dbReference type="InterPro" id="IPR000601">
    <property type="entry name" value="PKD_dom"/>
</dbReference>
<dbReference type="PANTHER" id="PTHR40469">
    <property type="entry name" value="SECRETED GLYCOSYL HYDROLASE"/>
    <property type="match status" value="1"/>
</dbReference>
<dbReference type="Pfam" id="PF03422">
    <property type="entry name" value="CBM_6"/>
    <property type="match status" value="1"/>
</dbReference>
<dbReference type="Pfam" id="PF07995">
    <property type="entry name" value="GSDH"/>
    <property type="match status" value="1"/>
</dbReference>
<evidence type="ECO:0008006" key="6">
    <source>
        <dbReference type="Google" id="ProtNLM"/>
    </source>
</evidence>
<comment type="caution">
    <text evidence="4">The sequence shown here is derived from an EMBL/GenBank/DDBJ whole genome shotgun (WGS) entry which is preliminary data.</text>
</comment>
<dbReference type="CDD" id="cd00146">
    <property type="entry name" value="PKD"/>
    <property type="match status" value="1"/>
</dbReference>
<dbReference type="GO" id="GO:0030246">
    <property type="term" value="F:carbohydrate binding"/>
    <property type="evidence" value="ECO:0007669"/>
    <property type="project" value="InterPro"/>
</dbReference>
<dbReference type="Gene3D" id="2.120.10.30">
    <property type="entry name" value="TolB, C-terminal domain"/>
    <property type="match status" value="1"/>
</dbReference>
<dbReference type="PANTHER" id="PTHR40469:SF2">
    <property type="entry name" value="GALACTOSE-BINDING DOMAIN-LIKE SUPERFAMILY PROTEIN"/>
    <property type="match status" value="1"/>
</dbReference>
<dbReference type="SMART" id="SM00089">
    <property type="entry name" value="PKD"/>
    <property type="match status" value="1"/>
</dbReference>
<dbReference type="AlphaFoldDB" id="A0A1M3KX43"/>
<dbReference type="InterPro" id="IPR005084">
    <property type="entry name" value="CBM6"/>
</dbReference>
<dbReference type="SUPFAM" id="SSF49785">
    <property type="entry name" value="Galactose-binding domain-like"/>
    <property type="match status" value="1"/>
</dbReference>
<gene>
    <name evidence="4" type="ORF">BGO89_10710</name>
</gene>
<dbReference type="Proteomes" id="UP000184233">
    <property type="component" value="Unassembled WGS sequence"/>
</dbReference>
<feature type="domain" description="CBM6" evidence="3">
    <location>
        <begin position="910"/>
        <end position="1036"/>
    </location>
</feature>
<feature type="domain" description="PKD" evidence="2">
    <location>
        <begin position="718"/>
        <end position="796"/>
    </location>
</feature>
<dbReference type="InterPro" id="IPR006584">
    <property type="entry name" value="Cellulose-bd_IV"/>
</dbReference>
<dbReference type="PROSITE" id="PS51175">
    <property type="entry name" value="CBM6"/>
    <property type="match status" value="1"/>
</dbReference>
<dbReference type="Gene3D" id="3.40.50.880">
    <property type="match status" value="1"/>
</dbReference>
<dbReference type="SUPFAM" id="SSF52317">
    <property type="entry name" value="Class I glutamine amidotransferase-like"/>
    <property type="match status" value="1"/>
</dbReference>
<evidence type="ECO:0000313" key="5">
    <source>
        <dbReference type="Proteomes" id="UP000184233"/>
    </source>
</evidence>
<evidence type="ECO:0000256" key="1">
    <source>
        <dbReference type="ARBA" id="ARBA00022729"/>
    </source>
</evidence>
<dbReference type="SUPFAM" id="SSF49299">
    <property type="entry name" value="PKD domain"/>
    <property type="match status" value="1"/>
</dbReference>
<accession>A0A1M3KX43</accession>
<dbReference type="Pfam" id="PF18911">
    <property type="entry name" value="PKD_4"/>
    <property type="match status" value="1"/>
</dbReference>